<keyword evidence="4" id="KW-1185">Reference proteome</keyword>
<evidence type="ECO:0000256" key="2">
    <source>
        <dbReference type="ARBA" id="ARBA00023002"/>
    </source>
</evidence>
<reference evidence="3 4" key="1">
    <citation type="submission" date="2020-03" db="EMBL/GenBank/DDBJ databases">
        <title>Complete genome sequence of sixteen Streptomyces strains facilitates identification of candidate genes involved in plant growth-promotion in grain legumes and cereals.</title>
        <authorList>
            <person name="Gopalakrishnan S."/>
            <person name="Thakur V."/>
            <person name="Saxena R."/>
            <person name="Vadlamudi S."/>
            <person name="Purohit S."/>
            <person name="Kumar V."/>
            <person name="Rathore A."/>
            <person name="Chitikineni A."/>
            <person name="Varshney R.K."/>
        </authorList>
    </citation>
    <scope>NUCLEOTIDE SEQUENCE [LARGE SCALE GENOMIC DNA]</scope>
    <source>
        <strain evidence="3 4">KAI-180</strain>
    </source>
</reference>
<dbReference type="Gene3D" id="3.40.50.720">
    <property type="entry name" value="NAD(P)-binding Rossmann-like Domain"/>
    <property type="match status" value="1"/>
</dbReference>
<dbReference type="PANTHER" id="PTHR24321:SF8">
    <property type="entry name" value="ESTRADIOL 17-BETA-DEHYDROGENASE 8-RELATED"/>
    <property type="match status" value="1"/>
</dbReference>
<organism evidence="3 4">
    <name type="scientific">Streptomyces odorifer</name>
    <dbReference type="NCBI Taxonomy" id="53450"/>
    <lineage>
        <taxon>Bacteria</taxon>
        <taxon>Bacillati</taxon>
        <taxon>Actinomycetota</taxon>
        <taxon>Actinomycetes</taxon>
        <taxon>Kitasatosporales</taxon>
        <taxon>Streptomycetaceae</taxon>
        <taxon>Streptomyces</taxon>
        <taxon>Streptomyces albidoflavus group</taxon>
    </lineage>
</organism>
<dbReference type="PROSITE" id="PS00061">
    <property type="entry name" value="ADH_SHORT"/>
    <property type="match status" value="1"/>
</dbReference>
<gene>
    <name evidence="3" type="ORF">G6W59_20520</name>
</gene>
<dbReference type="Pfam" id="PF13561">
    <property type="entry name" value="adh_short_C2"/>
    <property type="match status" value="1"/>
</dbReference>
<dbReference type="AlphaFoldDB" id="A0A7Y6CBV8"/>
<evidence type="ECO:0000313" key="4">
    <source>
        <dbReference type="Proteomes" id="UP000540128"/>
    </source>
</evidence>
<dbReference type="InterPro" id="IPR002347">
    <property type="entry name" value="SDR_fam"/>
</dbReference>
<dbReference type="PRINTS" id="PR00081">
    <property type="entry name" value="GDHRDH"/>
</dbReference>
<protein>
    <submittedName>
        <fullName evidence="3">SDR family oxidoreductase</fullName>
    </submittedName>
</protein>
<dbReference type="Proteomes" id="UP000540128">
    <property type="component" value="Unassembled WGS sequence"/>
</dbReference>
<dbReference type="PANTHER" id="PTHR24321">
    <property type="entry name" value="DEHYDROGENASES, SHORT CHAIN"/>
    <property type="match status" value="1"/>
</dbReference>
<dbReference type="InterPro" id="IPR036291">
    <property type="entry name" value="NAD(P)-bd_dom_sf"/>
</dbReference>
<dbReference type="PRINTS" id="PR00080">
    <property type="entry name" value="SDRFAMILY"/>
</dbReference>
<comment type="caution">
    <text evidence="3">The sequence shown here is derived from an EMBL/GenBank/DDBJ whole genome shotgun (WGS) entry which is preliminary data.</text>
</comment>
<dbReference type="SUPFAM" id="SSF51735">
    <property type="entry name" value="NAD(P)-binding Rossmann-fold domains"/>
    <property type="match status" value="1"/>
</dbReference>
<evidence type="ECO:0000313" key="3">
    <source>
        <dbReference type="EMBL" id="NUV30661.1"/>
    </source>
</evidence>
<accession>A0A7Y6CBV8</accession>
<comment type="similarity">
    <text evidence="1">Belongs to the short-chain dehydrogenases/reductases (SDR) family.</text>
</comment>
<keyword evidence="2" id="KW-0560">Oxidoreductase</keyword>
<evidence type="ECO:0000256" key="1">
    <source>
        <dbReference type="ARBA" id="ARBA00006484"/>
    </source>
</evidence>
<dbReference type="CDD" id="cd05233">
    <property type="entry name" value="SDR_c"/>
    <property type="match status" value="1"/>
</dbReference>
<name>A0A7Y6CBV8_9ACTN</name>
<dbReference type="RefSeq" id="WP_030698177.1">
    <property type="nucleotide sequence ID" value="NZ_JAANNT010000018.1"/>
</dbReference>
<dbReference type="InterPro" id="IPR020904">
    <property type="entry name" value="Sc_DH/Rdtase_CS"/>
</dbReference>
<proteinExistence type="inferred from homology"/>
<dbReference type="FunFam" id="3.40.50.720:FF:000084">
    <property type="entry name" value="Short-chain dehydrogenase reductase"/>
    <property type="match status" value="1"/>
</dbReference>
<dbReference type="EMBL" id="JAANNT010000018">
    <property type="protein sequence ID" value="NUV30661.1"/>
    <property type="molecule type" value="Genomic_DNA"/>
</dbReference>
<dbReference type="GO" id="GO:0016491">
    <property type="term" value="F:oxidoreductase activity"/>
    <property type="evidence" value="ECO:0007669"/>
    <property type="project" value="UniProtKB-KW"/>
</dbReference>
<sequence>MSTSAPLPSATPVSPDEFAGRTALVTGAASGIGLATARRLGQGGARVVIADYNAEGAASAAAALTDEAIEASAVTVDVTDPASVEAAVRFAQDTYGALHLAVNNAGIGGESAPTGDYDIDVWNRVVRTNLDGVFYSMRYEIPALLAAGGGAIVNTASILGSVGFAGSPAYVAAKHGVVGLTKTAATEYAAQGVRINAVGPGFIDTPLLQGMEKEAYDGLVQLHPAGRLGRSEEVAEVIAFLLSDRASFVHGSYHLVDGAYTAR</sequence>